<proteinExistence type="predicted"/>
<sequence>MVVVEGFVLMMMIINQNLDFQGLRSVHPSSTRGLTQQHSVRNMLFEYIHGVGTGQSYGKFTMTSSISVVEKVHCDDILLIHRYRWCLGRRIWDPGKLQAFMKQLHHKIKMRRSILGETNGESFKIYISIQYIWYRNMDKSALSLKPCKPPWKKRSSKIEDEAFLLYGDVLIVVESWLSQFLVFAVESIYWIQNWKISIVLNWDKINIIQQKEVVFMMRCKFKARRRTDRVDTLSKKKTVEEKHIYKLILLI</sequence>
<name>A0ABQ7L859_BRACM</name>
<gene>
    <name evidence="1" type="primary">A09g500710.1_BraROA</name>
    <name evidence="1" type="ORF">IGI04_033260</name>
</gene>
<dbReference type="EMBL" id="JADBGQ010000008">
    <property type="protein sequence ID" value="KAG5381790.1"/>
    <property type="molecule type" value="Genomic_DNA"/>
</dbReference>
<protein>
    <recommendedName>
        <fullName evidence="3">Reverse transcriptase domain-containing protein</fullName>
    </recommendedName>
</protein>
<keyword evidence="2" id="KW-1185">Reference proteome</keyword>
<dbReference type="Proteomes" id="UP000823674">
    <property type="component" value="Chromosome A09"/>
</dbReference>
<reference evidence="1 2" key="1">
    <citation type="submission" date="2021-03" db="EMBL/GenBank/DDBJ databases">
        <authorList>
            <person name="King G.J."/>
            <person name="Bancroft I."/>
            <person name="Baten A."/>
            <person name="Bloomfield J."/>
            <person name="Borpatragohain P."/>
            <person name="He Z."/>
            <person name="Irish N."/>
            <person name="Irwin J."/>
            <person name="Liu K."/>
            <person name="Mauleon R.P."/>
            <person name="Moore J."/>
            <person name="Morris R."/>
            <person name="Ostergaard L."/>
            <person name="Wang B."/>
            <person name="Wells R."/>
        </authorList>
    </citation>
    <scope>NUCLEOTIDE SEQUENCE [LARGE SCALE GENOMIC DNA]</scope>
    <source>
        <strain evidence="1">R-o-18</strain>
        <tissue evidence="1">Leaf</tissue>
    </source>
</reference>
<evidence type="ECO:0008006" key="3">
    <source>
        <dbReference type="Google" id="ProtNLM"/>
    </source>
</evidence>
<accession>A0ABQ7L859</accession>
<comment type="caution">
    <text evidence="1">The sequence shown here is derived from an EMBL/GenBank/DDBJ whole genome shotgun (WGS) entry which is preliminary data.</text>
</comment>
<organism evidence="1 2">
    <name type="scientific">Brassica rapa subsp. trilocularis</name>
    <dbReference type="NCBI Taxonomy" id="1813537"/>
    <lineage>
        <taxon>Eukaryota</taxon>
        <taxon>Viridiplantae</taxon>
        <taxon>Streptophyta</taxon>
        <taxon>Embryophyta</taxon>
        <taxon>Tracheophyta</taxon>
        <taxon>Spermatophyta</taxon>
        <taxon>Magnoliopsida</taxon>
        <taxon>eudicotyledons</taxon>
        <taxon>Gunneridae</taxon>
        <taxon>Pentapetalae</taxon>
        <taxon>rosids</taxon>
        <taxon>malvids</taxon>
        <taxon>Brassicales</taxon>
        <taxon>Brassicaceae</taxon>
        <taxon>Brassiceae</taxon>
        <taxon>Brassica</taxon>
    </lineage>
</organism>
<evidence type="ECO:0000313" key="2">
    <source>
        <dbReference type="Proteomes" id="UP000823674"/>
    </source>
</evidence>
<evidence type="ECO:0000313" key="1">
    <source>
        <dbReference type="EMBL" id="KAG5381790.1"/>
    </source>
</evidence>